<dbReference type="RefSeq" id="WP_239175421.1">
    <property type="nucleotide sequence ID" value="NZ_BAAAUC010000006.1"/>
</dbReference>
<evidence type="ECO:0000256" key="4">
    <source>
        <dbReference type="ARBA" id="ARBA00022676"/>
    </source>
</evidence>
<evidence type="ECO:0000256" key="8">
    <source>
        <dbReference type="ARBA" id="ARBA00022989"/>
    </source>
</evidence>
<comment type="caution">
    <text evidence="12">The sequence shown here is derived from an EMBL/GenBank/DDBJ whole genome shotgun (WGS) entry which is preliminary data.</text>
</comment>
<evidence type="ECO:0000256" key="9">
    <source>
        <dbReference type="ARBA" id="ARBA00023136"/>
    </source>
</evidence>
<evidence type="ECO:0000313" key="13">
    <source>
        <dbReference type="Proteomes" id="UP000619479"/>
    </source>
</evidence>
<comment type="subcellular location">
    <subcellularLocation>
        <location evidence="1">Endoplasmic reticulum membrane</location>
        <topology evidence="1">Multi-pass membrane protein</topology>
    </subcellularLocation>
</comment>
<dbReference type="GO" id="GO:0006506">
    <property type="term" value="P:GPI anchor biosynthetic process"/>
    <property type="evidence" value="ECO:0007669"/>
    <property type="project" value="UniProtKB-KW"/>
</dbReference>
<protein>
    <submittedName>
        <fullName evidence="12">Membrane protein</fullName>
    </submittedName>
</protein>
<keyword evidence="6 11" id="KW-0812">Transmembrane</keyword>
<evidence type="ECO:0000256" key="2">
    <source>
        <dbReference type="ARBA" id="ARBA00004687"/>
    </source>
</evidence>
<evidence type="ECO:0000256" key="6">
    <source>
        <dbReference type="ARBA" id="ARBA00022692"/>
    </source>
</evidence>
<evidence type="ECO:0000256" key="5">
    <source>
        <dbReference type="ARBA" id="ARBA00022679"/>
    </source>
</evidence>
<dbReference type="PANTHER" id="PTHR12468">
    <property type="entry name" value="GPI MANNOSYLTRANSFERASE 2"/>
    <property type="match status" value="1"/>
</dbReference>
<keyword evidence="4" id="KW-0328">Glycosyltransferase</keyword>
<dbReference type="Proteomes" id="UP000619479">
    <property type="component" value="Unassembled WGS sequence"/>
</dbReference>
<feature type="transmembrane region" description="Helical" evidence="11">
    <location>
        <begin position="329"/>
        <end position="347"/>
    </location>
</feature>
<keyword evidence="5" id="KW-0808">Transferase</keyword>
<keyword evidence="13" id="KW-1185">Reference proteome</keyword>
<feature type="transmembrane region" description="Helical" evidence="11">
    <location>
        <begin position="200"/>
        <end position="230"/>
    </location>
</feature>
<reference evidence="12" key="1">
    <citation type="submission" date="2021-01" db="EMBL/GenBank/DDBJ databases">
        <title>Whole genome shotgun sequence of Actinoplanes cyaneus NBRC 14990.</title>
        <authorList>
            <person name="Komaki H."/>
            <person name="Tamura T."/>
        </authorList>
    </citation>
    <scope>NUCLEOTIDE SEQUENCE</scope>
    <source>
        <strain evidence="12">NBRC 14990</strain>
    </source>
</reference>
<dbReference type="GO" id="GO:0004376">
    <property type="term" value="F:GPI mannosyltransferase activity"/>
    <property type="evidence" value="ECO:0007669"/>
    <property type="project" value="InterPro"/>
</dbReference>
<feature type="transmembrane region" description="Helical" evidence="11">
    <location>
        <begin position="353"/>
        <end position="369"/>
    </location>
</feature>
<proteinExistence type="predicted"/>
<feature type="transmembrane region" description="Helical" evidence="11">
    <location>
        <begin position="106"/>
        <end position="123"/>
    </location>
</feature>
<keyword evidence="9 11" id="KW-0472">Membrane</keyword>
<feature type="transmembrane region" description="Helical" evidence="11">
    <location>
        <begin position="301"/>
        <end position="322"/>
    </location>
</feature>
<name>A0A919M7E9_9ACTN</name>
<evidence type="ECO:0000256" key="11">
    <source>
        <dbReference type="SAM" id="Phobius"/>
    </source>
</evidence>
<keyword evidence="8 11" id="KW-1133">Transmembrane helix</keyword>
<feature type="region of interest" description="Disordered" evidence="10">
    <location>
        <begin position="1"/>
        <end position="35"/>
    </location>
</feature>
<evidence type="ECO:0000256" key="7">
    <source>
        <dbReference type="ARBA" id="ARBA00022824"/>
    </source>
</evidence>
<gene>
    <name evidence="12" type="ORF">Acy02nite_66030</name>
</gene>
<dbReference type="InterPro" id="IPR007315">
    <property type="entry name" value="PIG-V/Gpi18"/>
</dbReference>
<organism evidence="12 13">
    <name type="scientific">Actinoplanes cyaneus</name>
    <dbReference type="NCBI Taxonomy" id="52696"/>
    <lineage>
        <taxon>Bacteria</taxon>
        <taxon>Bacillati</taxon>
        <taxon>Actinomycetota</taxon>
        <taxon>Actinomycetes</taxon>
        <taxon>Micromonosporales</taxon>
        <taxon>Micromonosporaceae</taxon>
        <taxon>Actinoplanes</taxon>
    </lineage>
</organism>
<feature type="transmembrane region" description="Helical" evidence="11">
    <location>
        <begin position="242"/>
        <end position="260"/>
    </location>
</feature>
<evidence type="ECO:0000256" key="3">
    <source>
        <dbReference type="ARBA" id="ARBA00022502"/>
    </source>
</evidence>
<sequence length="402" mass="42755">MPPSQTDPDRTETTGLAAVPREQTPATPAPEVPRPGPRAAWPAVALYAGLRLIGIVVAWAFAADQHRSLLKLLGGYDAIWYAGIVQHGYDAAIPVKANGSLATTNLAFFPLFPGLAAVVDPVLPGGADVAGIAISWLAGLAAAWGLFAVGTHLRDRRTGMILAGLWAVLPHGFVESMGYTETLFTALAAWTLYALLRRNWLTAGLLCMLAGLTRPTGSALIAVVGLSALIAVIRRRDGWRPWVAGAISPLGFVAFIAFVGHRLGRADGYFHVQNDAWKMSYDFGQNTIKTTHTLLTKPSALALYVVALVVLVAAALLIILATDRVPWQLTAYSAIILALSFFGDSYYNSKARLLIPAFPLLLPVASGLAKARRPIAVVVLGLLTVVSALYGVYLSMVWTASP</sequence>
<keyword evidence="3" id="KW-0337">GPI-anchor biosynthesis</keyword>
<feature type="transmembrane region" description="Helical" evidence="11">
    <location>
        <begin position="129"/>
        <end position="149"/>
    </location>
</feature>
<accession>A0A919M7E9</accession>
<feature type="transmembrane region" description="Helical" evidence="11">
    <location>
        <begin position="39"/>
        <end position="62"/>
    </location>
</feature>
<evidence type="ECO:0000256" key="1">
    <source>
        <dbReference type="ARBA" id="ARBA00004477"/>
    </source>
</evidence>
<evidence type="ECO:0000313" key="12">
    <source>
        <dbReference type="EMBL" id="GID68722.1"/>
    </source>
</evidence>
<feature type="transmembrane region" description="Helical" evidence="11">
    <location>
        <begin position="376"/>
        <end position="398"/>
    </location>
</feature>
<comment type="pathway">
    <text evidence="2">Glycolipid biosynthesis; glycosylphosphatidylinositol-anchor biosynthesis.</text>
</comment>
<dbReference type="GO" id="GO:0000009">
    <property type="term" value="F:alpha-1,6-mannosyltransferase activity"/>
    <property type="evidence" value="ECO:0007669"/>
    <property type="project" value="InterPro"/>
</dbReference>
<keyword evidence="7" id="KW-0256">Endoplasmic reticulum</keyword>
<dbReference type="PANTHER" id="PTHR12468:SF2">
    <property type="entry name" value="GPI MANNOSYLTRANSFERASE 2"/>
    <property type="match status" value="1"/>
</dbReference>
<evidence type="ECO:0000256" key="10">
    <source>
        <dbReference type="SAM" id="MobiDB-lite"/>
    </source>
</evidence>
<dbReference type="EMBL" id="BOMH01000051">
    <property type="protein sequence ID" value="GID68722.1"/>
    <property type="molecule type" value="Genomic_DNA"/>
</dbReference>
<dbReference type="AlphaFoldDB" id="A0A919M7E9"/>
<dbReference type="GO" id="GO:0016020">
    <property type="term" value="C:membrane"/>
    <property type="evidence" value="ECO:0007669"/>
    <property type="project" value="GOC"/>
</dbReference>